<dbReference type="EC" id="4.1.2.50" evidence="4"/>
<protein>
    <recommendedName>
        <fullName evidence="5">6-carboxy-5,6,7,8-tetrahydropterin synthase</fullName>
        <ecNumber evidence="4">4.1.2.50</ecNumber>
    </recommendedName>
    <alternativeName>
        <fullName evidence="9">Queuosine biosynthesis protein QueD</fullName>
    </alternativeName>
</protein>
<proteinExistence type="inferred from homology"/>
<evidence type="ECO:0000256" key="4">
    <source>
        <dbReference type="ARBA" id="ARBA00012982"/>
    </source>
</evidence>
<dbReference type="Pfam" id="PF01242">
    <property type="entry name" value="PTPS"/>
    <property type="match status" value="1"/>
</dbReference>
<evidence type="ECO:0000256" key="5">
    <source>
        <dbReference type="ARBA" id="ARBA00018141"/>
    </source>
</evidence>
<dbReference type="PANTHER" id="PTHR12589:SF7">
    <property type="entry name" value="6-PYRUVOYL TETRAHYDROBIOPTERIN SYNTHASE"/>
    <property type="match status" value="1"/>
</dbReference>
<dbReference type="InterPro" id="IPR007115">
    <property type="entry name" value="6-PTP_synth/QueD"/>
</dbReference>
<accession>A0A5B9PDB2</accession>
<evidence type="ECO:0000256" key="2">
    <source>
        <dbReference type="ARBA" id="ARBA00005061"/>
    </source>
</evidence>
<dbReference type="AlphaFoldDB" id="A0A5B9PDB2"/>
<evidence type="ECO:0000313" key="11">
    <source>
        <dbReference type="EMBL" id="QEG23185.1"/>
    </source>
</evidence>
<dbReference type="GO" id="GO:0070497">
    <property type="term" value="F:6-carboxytetrahydropterin synthase activity"/>
    <property type="evidence" value="ECO:0007669"/>
    <property type="project" value="UniProtKB-EC"/>
</dbReference>
<gene>
    <name evidence="11" type="primary">queD_1</name>
    <name evidence="11" type="ORF">MFFC18_30810</name>
</gene>
<dbReference type="PANTHER" id="PTHR12589">
    <property type="entry name" value="PYRUVOYL TETRAHYDROBIOPTERIN SYNTHASE"/>
    <property type="match status" value="1"/>
</dbReference>
<keyword evidence="8 11" id="KW-0456">Lyase</keyword>
<evidence type="ECO:0000256" key="7">
    <source>
        <dbReference type="ARBA" id="ARBA00022833"/>
    </source>
</evidence>
<evidence type="ECO:0000256" key="1">
    <source>
        <dbReference type="ARBA" id="ARBA00001947"/>
    </source>
</evidence>
<evidence type="ECO:0000256" key="8">
    <source>
        <dbReference type="ARBA" id="ARBA00023239"/>
    </source>
</evidence>
<dbReference type="STRING" id="980251.GCA_001642875_00477"/>
<keyword evidence="7" id="KW-0862">Zinc</keyword>
<comment type="pathway">
    <text evidence="2">Purine metabolism; 7-cyano-7-deazaguanine biosynthesis.</text>
</comment>
<evidence type="ECO:0000256" key="10">
    <source>
        <dbReference type="ARBA" id="ARBA00048807"/>
    </source>
</evidence>
<reference evidence="11 12" key="1">
    <citation type="submission" date="2019-08" db="EMBL/GenBank/DDBJ databases">
        <title>Deep-cultivation of Planctomycetes and their phenomic and genomic characterization uncovers novel biology.</title>
        <authorList>
            <person name="Wiegand S."/>
            <person name="Jogler M."/>
            <person name="Boedeker C."/>
            <person name="Pinto D."/>
            <person name="Vollmers J."/>
            <person name="Rivas-Marin E."/>
            <person name="Kohn T."/>
            <person name="Peeters S.H."/>
            <person name="Heuer A."/>
            <person name="Rast P."/>
            <person name="Oberbeckmann S."/>
            <person name="Bunk B."/>
            <person name="Jeske O."/>
            <person name="Meyerdierks A."/>
            <person name="Storesund J.E."/>
            <person name="Kallscheuer N."/>
            <person name="Luecker S."/>
            <person name="Lage O.M."/>
            <person name="Pohl T."/>
            <person name="Merkel B.J."/>
            <person name="Hornburger P."/>
            <person name="Mueller R.-W."/>
            <person name="Bruemmer F."/>
            <person name="Labrenz M."/>
            <person name="Spormann A.M."/>
            <person name="Op den Camp H."/>
            <person name="Overmann J."/>
            <person name="Amann R."/>
            <person name="Jetten M.S.M."/>
            <person name="Mascher T."/>
            <person name="Medema M.H."/>
            <person name="Devos D.P."/>
            <person name="Kaster A.-K."/>
            <person name="Ovreas L."/>
            <person name="Rohde M."/>
            <person name="Galperin M.Y."/>
            <person name="Jogler C."/>
        </authorList>
    </citation>
    <scope>NUCLEOTIDE SEQUENCE [LARGE SCALE GENOMIC DNA]</scope>
    <source>
        <strain evidence="11 12">FC18</strain>
    </source>
</reference>
<keyword evidence="6" id="KW-0479">Metal-binding</keyword>
<dbReference type="GO" id="GO:0046872">
    <property type="term" value="F:metal ion binding"/>
    <property type="evidence" value="ECO:0007669"/>
    <property type="project" value="UniProtKB-KW"/>
</dbReference>
<dbReference type="SUPFAM" id="SSF55620">
    <property type="entry name" value="Tetrahydrobiopterin biosynthesis enzymes-like"/>
    <property type="match status" value="1"/>
</dbReference>
<dbReference type="Proteomes" id="UP000322214">
    <property type="component" value="Chromosome"/>
</dbReference>
<comment type="catalytic activity">
    <reaction evidence="10">
        <text>7,8-dihydroneopterin 3'-triphosphate + H2O = 6-carboxy-5,6,7,8-tetrahydropterin + triphosphate + acetaldehyde + 2 H(+)</text>
        <dbReference type="Rhea" id="RHEA:27966"/>
        <dbReference type="ChEBI" id="CHEBI:15343"/>
        <dbReference type="ChEBI" id="CHEBI:15377"/>
        <dbReference type="ChEBI" id="CHEBI:15378"/>
        <dbReference type="ChEBI" id="CHEBI:18036"/>
        <dbReference type="ChEBI" id="CHEBI:58462"/>
        <dbReference type="ChEBI" id="CHEBI:61032"/>
        <dbReference type="EC" id="4.1.2.50"/>
    </reaction>
</comment>
<evidence type="ECO:0000256" key="6">
    <source>
        <dbReference type="ARBA" id="ARBA00022723"/>
    </source>
</evidence>
<sequence>MSITVMRQVRFCAGHRLLNHEGKCANLHGHNYIVEFHVTGNDVDELGRVVDFAVINKLFKGWIDENWDHGFILWDQDDNAINALEQVTPNRIYQLPYNPTAENMARYLMREIGPRLIETIKGYDLKLSKVVVWETEKSSATVTCDVSRESADARLQFTNATRSFN</sequence>
<evidence type="ECO:0000256" key="3">
    <source>
        <dbReference type="ARBA" id="ARBA00008900"/>
    </source>
</evidence>
<dbReference type="UniPathway" id="UPA00391"/>
<dbReference type="InterPro" id="IPR038418">
    <property type="entry name" value="6-PTP_synth/QueD_sf"/>
</dbReference>
<comment type="cofactor">
    <cofactor evidence="1">
        <name>Zn(2+)</name>
        <dbReference type="ChEBI" id="CHEBI:29105"/>
    </cofactor>
</comment>
<keyword evidence="12" id="KW-1185">Reference proteome</keyword>
<dbReference type="KEGG" id="mff:MFFC18_30810"/>
<organism evidence="11 12">
    <name type="scientific">Mariniblastus fucicola</name>
    <dbReference type="NCBI Taxonomy" id="980251"/>
    <lineage>
        <taxon>Bacteria</taxon>
        <taxon>Pseudomonadati</taxon>
        <taxon>Planctomycetota</taxon>
        <taxon>Planctomycetia</taxon>
        <taxon>Pirellulales</taxon>
        <taxon>Pirellulaceae</taxon>
        <taxon>Mariniblastus</taxon>
    </lineage>
</organism>
<evidence type="ECO:0000313" key="12">
    <source>
        <dbReference type="Proteomes" id="UP000322214"/>
    </source>
</evidence>
<dbReference type="RefSeq" id="WP_075083278.1">
    <property type="nucleotide sequence ID" value="NZ_CP042912.1"/>
</dbReference>
<evidence type="ECO:0000256" key="9">
    <source>
        <dbReference type="ARBA" id="ARBA00031449"/>
    </source>
</evidence>
<dbReference type="EMBL" id="CP042912">
    <property type="protein sequence ID" value="QEG23185.1"/>
    <property type="molecule type" value="Genomic_DNA"/>
</dbReference>
<dbReference type="Gene3D" id="3.30.479.10">
    <property type="entry name" value="6-pyruvoyl tetrahydropterin synthase/QueD"/>
    <property type="match status" value="1"/>
</dbReference>
<comment type="similarity">
    <text evidence="3">Belongs to the PTPS family. QueD subfamily.</text>
</comment>
<name>A0A5B9PDB2_9BACT</name>